<sequence>MTPVTENHFGQPYDYGSVMQYNPSQPTAKIPVQHVIHSVNYVLSFVITPASISPPRCCLQKPKIFPRY</sequence>
<dbReference type="InterPro" id="IPR001506">
    <property type="entry name" value="Peptidase_M12A"/>
</dbReference>
<gene>
    <name evidence="3" type="primary">Acey_s0126.g1309</name>
    <name evidence="3" type="ORF">Y032_0126g1309</name>
</gene>
<evidence type="ECO:0000256" key="1">
    <source>
        <dbReference type="PROSITE-ProRule" id="PRU01211"/>
    </source>
</evidence>
<proteinExistence type="predicted"/>
<dbReference type="OrthoDB" id="5819035at2759"/>
<feature type="domain" description="Peptidase M12A" evidence="2">
    <location>
        <begin position="1"/>
        <end position="68"/>
    </location>
</feature>
<dbReference type="PROSITE" id="PS51864">
    <property type="entry name" value="ASTACIN"/>
    <property type="match status" value="1"/>
</dbReference>
<name>A0A016T8B4_9BILA</name>
<comment type="caution">
    <text evidence="1">Lacks conserved residue(s) required for the propagation of feature annotation.</text>
</comment>
<organism evidence="3 4">
    <name type="scientific">Ancylostoma ceylanicum</name>
    <dbReference type="NCBI Taxonomy" id="53326"/>
    <lineage>
        <taxon>Eukaryota</taxon>
        <taxon>Metazoa</taxon>
        <taxon>Ecdysozoa</taxon>
        <taxon>Nematoda</taxon>
        <taxon>Chromadorea</taxon>
        <taxon>Rhabditida</taxon>
        <taxon>Rhabditina</taxon>
        <taxon>Rhabditomorpha</taxon>
        <taxon>Strongyloidea</taxon>
        <taxon>Ancylostomatidae</taxon>
        <taxon>Ancylostomatinae</taxon>
        <taxon>Ancylostoma</taxon>
    </lineage>
</organism>
<comment type="caution">
    <text evidence="3">The sequence shown here is derived from an EMBL/GenBank/DDBJ whole genome shotgun (WGS) entry which is preliminary data.</text>
</comment>
<evidence type="ECO:0000313" key="3">
    <source>
        <dbReference type="EMBL" id="EYB98930.1"/>
    </source>
</evidence>
<evidence type="ECO:0000259" key="2">
    <source>
        <dbReference type="PROSITE" id="PS51864"/>
    </source>
</evidence>
<evidence type="ECO:0000313" key="4">
    <source>
        <dbReference type="Proteomes" id="UP000024635"/>
    </source>
</evidence>
<dbReference type="AlphaFoldDB" id="A0A016T8B4"/>
<dbReference type="EMBL" id="JARK01001462">
    <property type="protein sequence ID" value="EYB98930.1"/>
    <property type="molecule type" value="Genomic_DNA"/>
</dbReference>
<keyword evidence="4" id="KW-1185">Reference proteome</keyword>
<dbReference type="GO" id="GO:0006508">
    <property type="term" value="P:proteolysis"/>
    <property type="evidence" value="ECO:0007669"/>
    <property type="project" value="InterPro"/>
</dbReference>
<dbReference type="Proteomes" id="UP000024635">
    <property type="component" value="Unassembled WGS sequence"/>
</dbReference>
<accession>A0A016T8B4</accession>
<reference evidence="4" key="1">
    <citation type="journal article" date="2015" name="Nat. Genet.">
        <title>The genome and transcriptome of the zoonotic hookworm Ancylostoma ceylanicum identify infection-specific gene families.</title>
        <authorList>
            <person name="Schwarz E.M."/>
            <person name="Hu Y."/>
            <person name="Antoshechkin I."/>
            <person name="Miller M.M."/>
            <person name="Sternberg P.W."/>
            <person name="Aroian R.V."/>
        </authorList>
    </citation>
    <scope>NUCLEOTIDE SEQUENCE</scope>
    <source>
        <strain evidence="4">HY135</strain>
    </source>
</reference>
<protein>
    <recommendedName>
        <fullName evidence="2">Peptidase M12A domain-containing protein</fullName>
    </recommendedName>
</protein>
<dbReference type="GO" id="GO:0004222">
    <property type="term" value="F:metalloendopeptidase activity"/>
    <property type="evidence" value="ECO:0007669"/>
    <property type="project" value="InterPro"/>
</dbReference>